<comment type="function">
    <text evidence="1 10">Produces ATP from ADP in the presence of a proton gradient across the membrane. The gamma chain is believed to be important in regulating ATPase activity and the flow of protons through the CF(0) complex.</text>
</comment>
<dbReference type="GO" id="GO:0046933">
    <property type="term" value="F:proton-transporting ATP synthase activity, rotational mechanism"/>
    <property type="evidence" value="ECO:0007669"/>
    <property type="project" value="UniProtKB-UniRule"/>
</dbReference>
<evidence type="ECO:0000256" key="5">
    <source>
        <dbReference type="ARBA" id="ARBA00022781"/>
    </source>
</evidence>
<evidence type="ECO:0000313" key="11">
    <source>
        <dbReference type="EMBL" id="OGK31298.1"/>
    </source>
</evidence>
<dbReference type="GO" id="GO:0005524">
    <property type="term" value="F:ATP binding"/>
    <property type="evidence" value="ECO:0007669"/>
    <property type="project" value="UniProtKB-UniRule"/>
</dbReference>
<evidence type="ECO:0000256" key="7">
    <source>
        <dbReference type="ARBA" id="ARBA00023136"/>
    </source>
</evidence>
<dbReference type="Gene3D" id="3.40.1380.10">
    <property type="match status" value="1"/>
</dbReference>
<dbReference type="PANTHER" id="PTHR11693">
    <property type="entry name" value="ATP SYNTHASE GAMMA CHAIN"/>
    <property type="match status" value="1"/>
</dbReference>
<sequence>MANILTVKRRIQTALNVSKTTRAMQMIATSKLKRGQDQALSSRPYVEKLVFLAKNIADRLPEDVVTDYMRASKDAKKTLLLVFSPDKGLCGGLITSITKELLNEDKNTKAIFYLTVGKKIENTVAKLGKEIAASFEFGTTLPSFDMVYPLAKIVDDYFLEEKVSEVKILYSHFVSVFSQIPKVEAILPIKIPESVDKEGTVSFTLFEPSPSQILPALLRHYLEMTLYQYLLESYESEQAARMIAMKNATENAGDIIDYLKLEYNKQRQEKITNEILDIGGAAAALLYD</sequence>
<keyword evidence="10" id="KW-1003">Cell membrane</keyword>
<dbReference type="SUPFAM" id="SSF52943">
    <property type="entry name" value="ATP synthase (F1-ATPase), gamma subunit"/>
    <property type="match status" value="1"/>
</dbReference>
<dbReference type="NCBIfam" id="TIGR01146">
    <property type="entry name" value="ATPsyn_F1gamma"/>
    <property type="match status" value="1"/>
</dbReference>
<dbReference type="Pfam" id="PF00231">
    <property type="entry name" value="ATP-synt"/>
    <property type="match status" value="1"/>
</dbReference>
<evidence type="ECO:0000256" key="4">
    <source>
        <dbReference type="ARBA" id="ARBA00022448"/>
    </source>
</evidence>
<dbReference type="HAMAP" id="MF_00815">
    <property type="entry name" value="ATP_synth_gamma_bact"/>
    <property type="match status" value="1"/>
</dbReference>
<evidence type="ECO:0000256" key="10">
    <source>
        <dbReference type="HAMAP-Rule" id="MF_00815"/>
    </source>
</evidence>
<keyword evidence="6 10" id="KW-0406">Ion transport</keyword>
<reference evidence="11 12" key="1">
    <citation type="journal article" date="2016" name="Nat. Commun.">
        <title>Thousands of microbial genomes shed light on interconnected biogeochemical processes in an aquifer system.</title>
        <authorList>
            <person name="Anantharaman K."/>
            <person name="Brown C.T."/>
            <person name="Hug L.A."/>
            <person name="Sharon I."/>
            <person name="Castelle C.J."/>
            <person name="Probst A.J."/>
            <person name="Thomas B.C."/>
            <person name="Singh A."/>
            <person name="Wilkins M.J."/>
            <person name="Karaoz U."/>
            <person name="Brodie E.L."/>
            <person name="Williams K.H."/>
            <person name="Hubbard S.S."/>
            <person name="Banfield J.F."/>
        </authorList>
    </citation>
    <scope>NUCLEOTIDE SEQUENCE [LARGE SCALE GENOMIC DNA]</scope>
</reference>
<dbReference type="PRINTS" id="PR00126">
    <property type="entry name" value="ATPASEGAMMA"/>
</dbReference>
<name>A0A1F7HJA3_9BACT</name>
<dbReference type="GO" id="GO:0005886">
    <property type="term" value="C:plasma membrane"/>
    <property type="evidence" value="ECO:0007669"/>
    <property type="project" value="UniProtKB-SubCell"/>
</dbReference>
<dbReference type="EMBL" id="MFZV01000012">
    <property type="protein sequence ID" value="OGK31298.1"/>
    <property type="molecule type" value="Genomic_DNA"/>
</dbReference>
<evidence type="ECO:0000313" key="12">
    <source>
        <dbReference type="Proteomes" id="UP000177199"/>
    </source>
</evidence>
<dbReference type="GO" id="GO:0042777">
    <property type="term" value="P:proton motive force-driven plasma membrane ATP synthesis"/>
    <property type="evidence" value="ECO:0007669"/>
    <property type="project" value="UniProtKB-UniRule"/>
</dbReference>
<comment type="similarity">
    <text evidence="3 10">Belongs to the ATPase gamma chain family.</text>
</comment>
<gene>
    <name evidence="10" type="primary">atpG</name>
    <name evidence="11" type="ORF">A3F29_02440</name>
</gene>
<keyword evidence="4 10" id="KW-0813">Transport</keyword>
<evidence type="ECO:0000256" key="1">
    <source>
        <dbReference type="ARBA" id="ARBA00003456"/>
    </source>
</evidence>
<evidence type="ECO:0000256" key="9">
    <source>
        <dbReference type="ARBA" id="ARBA00023310"/>
    </source>
</evidence>
<keyword evidence="8 10" id="KW-0139">CF(1)</keyword>
<accession>A0A1F7HJA3</accession>
<keyword evidence="7 10" id="KW-0472">Membrane</keyword>
<evidence type="ECO:0000256" key="8">
    <source>
        <dbReference type="ARBA" id="ARBA00023196"/>
    </source>
</evidence>
<dbReference type="CDD" id="cd12151">
    <property type="entry name" value="F1-ATPase_gamma"/>
    <property type="match status" value="1"/>
</dbReference>
<evidence type="ECO:0000256" key="2">
    <source>
        <dbReference type="ARBA" id="ARBA00004170"/>
    </source>
</evidence>
<proteinExistence type="inferred from homology"/>
<comment type="subcellular location">
    <subcellularLocation>
        <location evidence="10">Cell membrane</location>
        <topology evidence="10">Peripheral membrane protein</topology>
    </subcellularLocation>
    <subcellularLocation>
        <location evidence="2">Membrane</location>
        <topology evidence="2">Peripheral membrane protein</topology>
    </subcellularLocation>
</comment>
<comment type="subunit">
    <text evidence="10">F-type ATPases have 2 components, CF(1) - the catalytic core - and CF(0) - the membrane proton channel. CF(1) has five subunits: alpha(3), beta(3), gamma(1), delta(1), epsilon(1). CF(0) has three main subunits: a, b and c.</text>
</comment>
<keyword evidence="9 10" id="KW-0066">ATP synthesis</keyword>
<dbReference type="Gene3D" id="1.10.287.80">
    <property type="entry name" value="ATP synthase, gamma subunit, helix hairpin domain"/>
    <property type="match status" value="1"/>
</dbReference>
<dbReference type="InterPro" id="IPR000131">
    <property type="entry name" value="ATP_synth_F1_gsu"/>
</dbReference>
<dbReference type="PANTHER" id="PTHR11693:SF22">
    <property type="entry name" value="ATP SYNTHASE SUBUNIT GAMMA, MITOCHONDRIAL"/>
    <property type="match status" value="1"/>
</dbReference>
<dbReference type="AlphaFoldDB" id="A0A1F7HJA3"/>
<comment type="caution">
    <text evidence="11">The sequence shown here is derived from an EMBL/GenBank/DDBJ whole genome shotgun (WGS) entry which is preliminary data.</text>
</comment>
<evidence type="ECO:0000256" key="3">
    <source>
        <dbReference type="ARBA" id="ARBA00007681"/>
    </source>
</evidence>
<organism evidence="11 12">
    <name type="scientific">Candidatus Roizmanbacteria bacterium RIFCSPHIGHO2_12_FULL_33_9</name>
    <dbReference type="NCBI Taxonomy" id="1802045"/>
    <lineage>
        <taxon>Bacteria</taxon>
        <taxon>Candidatus Roizmaniibacteriota</taxon>
    </lineage>
</organism>
<dbReference type="Proteomes" id="UP000177199">
    <property type="component" value="Unassembled WGS sequence"/>
</dbReference>
<protein>
    <recommendedName>
        <fullName evidence="10">ATP synthase gamma chain</fullName>
    </recommendedName>
    <alternativeName>
        <fullName evidence="10">ATP synthase F1 sector gamma subunit</fullName>
    </alternativeName>
    <alternativeName>
        <fullName evidence="10">F-ATPase gamma subunit</fullName>
    </alternativeName>
</protein>
<dbReference type="InterPro" id="IPR035968">
    <property type="entry name" value="ATP_synth_F1_ATPase_gsu"/>
</dbReference>
<evidence type="ECO:0000256" key="6">
    <source>
        <dbReference type="ARBA" id="ARBA00023065"/>
    </source>
</evidence>
<dbReference type="GO" id="GO:0045259">
    <property type="term" value="C:proton-transporting ATP synthase complex"/>
    <property type="evidence" value="ECO:0007669"/>
    <property type="project" value="UniProtKB-KW"/>
</dbReference>
<keyword evidence="5 10" id="KW-0375">Hydrogen ion transport</keyword>